<dbReference type="OrthoDB" id="266718at2759"/>
<proteinExistence type="predicted"/>
<evidence type="ECO:0000256" key="3">
    <source>
        <dbReference type="PROSITE-ProRule" id="PRU00023"/>
    </source>
</evidence>
<feature type="compositionally biased region" description="Low complexity" evidence="4">
    <location>
        <begin position="426"/>
        <end position="438"/>
    </location>
</feature>
<dbReference type="PANTHER" id="PTHR24173:SF74">
    <property type="entry name" value="ANKYRIN REPEAT DOMAIN-CONTAINING PROTEIN 16"/>
    <property type="match status" value="1"/>
</dbReference>
<feature type="compositionally biased region" description="Acidic residues" evidence="4">
    <location>
        <begin position="440"/>
        <end position="462"/>
    </location>
</feature>
<keyword evidence="6" id="KW-1185">Reference proteome</keyword>
<dbReference type="InterPro" id="IPR002110">
    <property type="entry name" value="Ankyrin_rpt"/>
</dbReference>
<gene>
    <name evidence="5" type="ORF">AGOR_G00214900</name>
</gene>
<keyword evidence="2 3" id="KW-0040">ANK repeat</keyword>
<evidence type="ECO:0000256" key="2">
    <source>
        <dbReference type="ARBA" id="ARBA00023043"/>
    </source>
</evidence>
<evidence type="ECO:0000313" key="5">
    <source>
        <dbReference type="EMBL" id="KAI1884924.1"/>
    </source>
</evidence>
<protein>
    <submittedName>
        <fullName evidence="5">Uncharacterized protein</fullName>
    </submittedName>
</protein>
<dbReference type="Pfam" id="PF12796">
    <property type="entry name" value="Ank_2"/>
    <property type="match status" value="1"/>
</dbReference>
<dbReference type="PROSITE" id="PS50088">
    <property type="entry name" value="ANK_REPEAT"/>
    <property type="match status" value="1"/>
</dbReference>
<name>A0A8T3CNW7_9TELE</name>
<evidence type="ECO:0000313" key="6">
    <source>
        <dbReference type="Proteomes" id="UP000829720"/>
    </source>
</evidence>
<dbReference type="AlphaFoldDB" id="A0A8T3CNW7"/>
<dbReference type="InterPro" id="IPR036770">
    <property type="entry name" value="Ankyrin_rpt-contain_sf"/>
</dbReference>
<sequence length="483" mass="53535">MAEGDLCEEDVDQPHDEEGCTPLITACQKGLTQVVHFLLEKGADVTLCNHDDQTAVHLSGSVLQGELLAAATRCLSPQAQLLCAAWRGDLHSLQNLLKEPLDVNTQNRDGLTPLMLAVRDVDLFEGLGTLMVWEYRPVEVVRELLHHQAALSVCDHRGRCALHYAAQTPPQIHLSHPSPRVSLCSLQPKQRILLSHQNAHLSLRTEKPGMGYTRQTGFETDQRISLSFHTAAETLKAMRQEYQELEDRNSQGVSLPSLWDRGRRGDRLCSLDTGQGQVKMTGRSCQPMTPRAGGRGDSLNPNLTAPHPPQLSQSAPLLGEPLLDSGSMLRVRAHIQTRLGGSELDTEINGRRRSLPILCPRPVRTPRHLAPLDRGQREGTLLLGNRHPLPLKPITLLPLASMSKVKRERLSRRGSRGPRRAKGGSEESSSSSVSSQGSLDLEEEQQEEEDAEEEEEEEEDTESPGPRQTSHRKYREAVCFITL</sequence>
<evidence type="ECO:0000256" key="1">
    <source>
        <dbReference type="ARBA" id="ARBA00022737"/>
    </source>
</evidence>
<dbReference type="PANTHER" id="PTHR24173">
    <property type="entry name" value="ANKYRIN REPEAT CONTAINING"/>
    <property type="match status" value="1"/>
</dbReference>
<evidence type="ECO:0000256" key="4">
    <source>
        <dbReference type="SAM" id="MobiDB-lite"/>
    </source>
</evidence>
<dbReference type="Gene3D" id="1.25.40.20">
    <property type="entry name" value="Ankyrin repeat-containing domain"/>
    <property type="match status" value="2"/>
</dbReference>
<feature type="region of interest" description="Disordered" evidence="4">
    <location>
        <begin position="277"/>
        <end position="318"/>
    </location>
</feature>
<comment type="caution">
    <text evidence="5">The sequence shown here is derived from an EMBL/GenBank/DDBJ whole genome shotgun (WGS) entry which is preliminary data.</text>
</comment>
<reference evidence="5" key="1">
    <citation type="submission" date="2021-01" db="EMBL/GenBank/DDBJ databases">
        <authorList>
            <person name="Zahm M."/>
            <person name="Roques C."/>
            <person name="Cabau C."/>
            <person name="Klopp C."/>
            <person name="Donnadieu C."/>
            <person name="Jouanno E."/>
            <person name="Lampietro C."/>
            <person name="Louis A."/>
            <person name="Herpin A."/>
            <person name="Echchiki A."/>
            <person name="Berthelot C."/>
            <person name="Parey E."/>
            <person name="Roest-Crollius H."/>
            <person name="Braasch I."/>
            <person name="Postlethwait J."/>
            <person name="Bobe J."/>
            <person name="Montfort J."/>
            <person name="Bouchez O."/>
            <person name="Begum T."/>
            <person name="Mejri S."/>
            <person name="Adams A."/>
            <person name="Chen W.-J."/>
            <person name="Guiguen Y."/>
        </authorList>
    </citation>
    <scope>NUCLEOTIDE SEQUENCE</scope>
    <source>
        <tissue evidence="5">Blood</tissue>
    </source>
</reference>
<dbReference type="PROSITE" id="PS50297">
    <property type="entry name" value="ANK_REP_REGION"/>
    <property type="match status" value="1"/>
</dbReference>
<dbReference type="Pfam" id="PF00023">
    <property type="entry name" value="Ank"/>
    <property type="match status" value="1"/>
</dbReference>
<feature type="compositionally biased region" description="Basic residues" evidence="4">
    <location>
        <begin position="404"/>
        <end position="422"/>
    </location>
</feature>
<dbReference type="SUPFAM" id="SSF48403">
    <property type="entry name" value="Ankyrin repeat"/>
    <property type="match status" value="1"/>
</dbReference>
<dbReference type="Proteomes" id="UP000829720">
    <property type="component" value="Unassembled WGS sequence"/>
</dbReference>
<dbReference type="SMART" id="SM00248">
    <property type="entry name" value="ANK"/>
    <property type="match status" value="2"/>
</dbReference>
<organism evidence="5 6">
    <name type="scientific">Albula goreensis</name>
    <dbReference type="NCBI Taxonomy" id="1534307"/>
    <lineage>
        <taxon>Eukaryota</taxon>
        <taxon>Metazoa</taxon>
        <taxon>Chordata</taxon>
        <taxon>Craniata</taxon>
        <taxon>Vertebrata</taxon>
        <taxon>Euteleostomi</taxon>
        <taxon>Actinopterygii</taxon>
        <taxon>Neopterygii</taxon>
        <taxon>Teleostei</taxon>
        <taxon>Albuliformes</taxon>
        <taxon>Albulidae</taxon>
        <taxon>Albula</taxon>
    </lineage>
</organism>
<feature type="repeat" description="ANK" evidence="3">
    <location>
        <begin position="18"/>
        <end position="50"/>
    </location>
</feature>
<dbReference type="EMBL" id="JAERUA010000021">
    <property type="protein sequence ID" value="KAI1884924.1"/>
    <property type="molecule type" value="Genomic_DNA"/>
</dbReference>
<feature type="compositionally biased region" description="Polar residues" evidence="4">
    <location>
        <begin position="277"/>
        <end position="287"/>
    </location>
</feature>
<keyword evidence="1" id="KW-0677">Repeat</keyword>
<accession>A0A8T3CNW7</accession>
<feature type="region of interest" description="Disordered" evidence="4">
    <location>
        <begin position="404"/>
        <end position="475"/>
    </location>
</feature>